<evidence type="ECO:0000256" key="4">
    <source>
        <dbReference type="ARBA" id="ARBA00022691"/>
    </source>
</evidence>
<protein>
    <recommendedName>
        <fullName evidence="7">tRNA/rRNA methyltransferase SpoU type domain-containing protein</fullName>
    </recommendedName>
</protein>
<evidence type="ECO:0000256" key="6">
    <source>
        <dbReference type="ARBA" id="ARBA00022884"/>
    </source>
</evidence>
<dbReference type="InterPro" id="IPR029026">
    <property type="entry name" value="tRNA_m1G_MTases_N"/>
</dbReference>
<evidence type="ECO:0000256" key="3">
    <source>
        <dbReference type="ARBA" id="ARBA00022679"/>
    </source>
</evidence>
<dbReference type="EMBL" id="GL833132">
    <property type="protein sequence ID" value="EGB07083.1"/>
    <property type="molecule type" value="Genomic_DNA"/>
</dbReference>
<dbReference type="GO" id="GO:0008173">
    <property type="term" value="F:RNA methyltransferase activity"/>
    <property type="evidence" value="ECO:0007669"/>
    <property type="project" value="InterPro"/>
</dbReference>
<dbReference type="OMA" id="KIPMVGF"/>
<dbReference type="PANTHER" id="PTHR43453">
    <property type="entry name" value="RRNA METHYLASE-LIKE"/>
    <property type="match status" value="1"/>
</dbReference>
<dbReference type="SUPFAM" id="SSF75217">
    <property type="entry name" value="alpha/beta knot"/>
    <property type="match status" value="1"/>
</dbReference>
<gene>
    <name evidence="8" type="ORF">AURANDRAFT_14487</name>
</gene>
<dbReference type="InParanoid" id="F0YD02"/>
<keyword evidence="2" id="KW-0489">Methyltransferase</keyword>
<keyword evidence="3" id="KW-0808">Transferase</keyword>
<dbReference type="Pfam" id="PF00588">
    <property type="entry name" value="SpoU_methylase"/>
    <property type="match status" value="1"/>
</dbReference>
<evidence type="ECO:0000259" key="7">
    <source>
        <dbReference type="Pfam" id="PF00588"/>
    </source>
</evidence>
<keyword evidence="9" id="KW-1185">Reference proteome</keyword>
<sequence length="164" mass="17577">LAPYVSPERKAAFVKVAGQRTAHLRVAFERPSNPANAWACLRTIDAFGVQDVDVVKDTLEARMHAAMGAQKWLTLREHDAPGDLVDALHAAGYKVAATDLGPGSRPIGDVDWAAEPYALVFGNEETGISEDLRARADVRVHLPMRGLAESLNLSVSVGACLAHV</sequence>
<dbReference type="InterPro" id="IPR029028">
    <property type="entry name" value="Alpha/beta_knot_MTases"/>
</dbReference>
<keyword evidence="5" id="KW-0819">tRNA processing</keyword>
<dbReference type="Gene3D" id="3.40.1280.10">
    <property type="match status" value="1"/>
</dbReference>
<accession>F0YD02</accession>
<dbReference type="AlphaFoldDB" id="F0YD02"/>
<dbReference type="KEGG" id="aaf:AURANDRAFT_14487"/>
<dbReference type="RefSeq" id="XP_009038316.1">
    <property type="nucleotide sequence ID" value="XM_009040068.1"/>
</dbReference>
<evidence type="ECO:0000256" key="1">
    <source>
        <dbReference type="ARBA" id="ARBA00022555"/>
    </source>
</evidence>
<proteinExistence type="predicted"/>
<organism evidence="9">
    <name type="scientific">Aureococcus anophagefferens</name>
    <name type="common">Harmful bloom alga</name>
    <dbReference type="NCBI Taxonomy" id="44056"/>
    <lineage>
        <taxon>Eukaryota</taxon>
        <taxon>Sar</taxon>
        <taxon>Stramenopiles</taxon>
        <taxon>Ochrophyta</taxon>
        <taxon>Pelagophyceae</taxon>
        <taxon>Pelagomonadales</taxon>
        <taxon>Pelagomonadaceae</taxon>
        <taxon>Aureococcus</taxon>
    </lineage>
</organism>
<dbReference type="GO" id="GO:0000049">
    <property type="term" value="F:tRNA binding"/>
    <property type="evidence" value="ECO:0007669"/>
    <property type="project" value="UniProtKB-KW"/>
</dbReference>
<dbReference type="InterPro" id="IPR033671">
    <property type="entry name" value="TrmH"/>
</dbReference>
<evidence type="ECO:0000313" key="9">
    <source>
        <dbReference type="Proteomes" id="UP000002729"/>
    </source>
</evidence>
<keyword evidence="1" id="KW-0820">tRNA-binding</keyword>
<name>F0YD02_AURAN</name>
<dbReference type="PANTHER" id="PTHR43453:SF1">
    <property type="entry name" value="TRNA_RRNA METHYLTRANSFERASE SPOU TYPE DOMAIN-CONTAINING PROTEIN"/>
    <property type="match status" value="1"/>
</dbReference>
<feature type="non-terminal residue" evidence="8">
    <location>
        <position position="1"/>
    </location>
</feature>
<dbReference type="InterPro" id="IPR001537">
    <property type="entry name" value="SpoU_MeTrfase"/>
</dbReference>
<dbReference type="GO" id="GO:0002938">
    <property type="term" value="P:tRNA guanine ribose methylation"/>
    <property type="evidence" value="ECO:0007669"/>
    <property type="project" value="TreeGrafter"/>
</dbReference>
<feature type="non-terminal residue" evidence="8">
    <location>
        <position position="164"/>
    </location>
</feature>
<dbReference type="GeneID" id="20218401"/>
<dbReference type="eggNOG" id="KOG0838">
    <property type="taxonomic scope" value="Eukaryota"/>
</dbReference>
<dbReference type="Proteomes" id="UP000002729">
    <property type="component" value="Unassembled WGS sequence"/>
</dbReference>
<dbReference type="OrthoDB" id="241340at2759"/>
<keyword evidence="6" id="KW-0694">RNA-binding</keyword>
<dbReference type="CDD" id="cd18092">
    <property type="entry name" value="SpoU-like_TrmH"/>
    <property type="match status" value="1"/>
</dbReference>
<feature type="domain" description="tRNA/rRNA methyltransferase SpoU type" evidence="7">
    <location>
        <begin position="24"/>
        <end position="161"/>
    </location>
</feature>
<evidence type="ECO:0000256" key="2">
    <source>
        <dbReference type="ARBA" id="ARBA00022603"/>
    </source>
</evidence>
<evidence type="ECO:0000313" key="8">
    <source>
        <dbReference type="EMBL" id="EGB07083.1"/>
    </source>
</evidence>
<evidence type="ECO:0000256" key="5">
    <source>
        <dbReference type="ARBA" id="ARBA00022694"/>
    </source>
</evidence>
<reference evidence="8 9" key="1">
    <citation type="journal article" date="2011" name="Proc. Natl. Acad. Sci. U.S.A.">
        <title>Niche of harmful alga Aureococcus anophagefferens revealed through ecogenomics.</title>
        <authorList>
            <person name="Gobler C.J."/>
            <person name="Berry D.L."/>
            <person name="Dyhrman S.T."/>
            <person name="Wilhelm S.W."/>
            <person name="Salamov A."/>
            <person name="Lobanov A.V."/>
            <person name="Zhang Y."/>
            <person name="Collier J.L."/>
            <person name="Wurch L.L."/>
            <person name="Kustka A.B."/>
            <person name="Dill B.D."/>
            <person name="Shah M."/>
            <person name="VerBerkmoes N.C."/>
            <person name="Kuo A."/>
            <person name="Terry A."/>
            <person name="Pangilinan J."/>
            <person name="Lindquist E.A."/>
            <person name="Lucas S."/>
            <person name="Paulsen I.T."/>
            <person name="Hattenrath-Lehmann T.K."/>
            <person name="Talmage S.C."/>
            <person name="Walker E.A."/>
            <person name="Koch F."/>
            <person name="Burson A.M."/>
            <person name="Marcoval M.A."/>
            <person name="Tang Y.Z."/>
            <person name="Lecleir G.R."/>
            <person name="Coyne K.J."/>
            <person name="Berg G.M."/>
            <person name="Bertrand E.M."/>
            <person name="Saito M.A."/>
            <person name="Gladyshev V.N."/>
            <person name="Grigoriev I.V."/>
        </authorList>
    </citation>
    <scope>NUCLEOTIDE SEQUENCE [LARGE SCALE GENOMIC DNA]</scope>
    <source>
        <strain evidence="9">CCMP 1984</strain>
    </source>
</reference>
<keyword evidence="4" id="KW-0949">S-adenosyl-L-methionine</keyword>